<reference evidence="2" key="1">
    <citation type="submission" date="2025-08" db="UniProtKB">
        <authorList>
            <consortium name="RefSeq"/>
        </authorList>
    </citation>
    <scope>IDENTIFICATION</scope>
    <source>
        <tissue evidence="2">Thorax and Abdomen</tissue>
    </source>
</reference>
<organism evidence="1 2">
    <name type="scientific">Neodiprion lecontei</name>
    <name type="common">Redheaded pine sawfly</name>
    <dbReference type="NCBI Taxonomy" id="441921"/>
    <lineage>
        <taxon>Eukaryota</taxon>
        <taxon>Metazoa</taxon>
        <taxon>Ecdysozoa</taxon>
        <taxon>Arthropoda</taxon>
        <taxon>Hexapoda</taxon>
        <taxon>Insecta</taxon>
        <taxon>Pterygota</taxon>
        <taxon>Neoptera</taxon>
        <taxon>Endopterygota</taxon>
        <taxon>Hymenoptera</taxon>
        <taxon>Tenthredinoidea</taxon>
        <taxon>Diprionidae</taxon>
        <taxon>Diprioninae</taxon>
        <taxon>Neodiprion</taxon>
    </lineage>
</organism>
<sequence length="123" mass="13879">MLQFAKKILQQSLEETEKSDWSCWQPKMRCQQKIKELMAYQSSEQLTFADVDAALSSSHHDISASRPGASASQPYPSILLPESSVLSNLQRKRMRAATTSTRVNVVTRNQHFAVLVQSKLELV</sequence>
<accession>A0ABM3FPA3</accession>
<dbReference type="Proteomes" id="UP000829291">
    <property type="component" value="Chromosome 3"/>
</dbReference>
<name>A0ABM3FPA3_NEOLC</name>
<evidence type="ECO:0000313" key="1">
    <source>
        <dbReference type="Proteomes" id="UP000829291"/>
    </source>
</evidence>
<evidence type="ECO:0000313" key="2">
    <source>
        <dbReference type="RefSeq" id="XP_046589832.1"/>
    </source>
</evidence>
<gene>
    <name evidence="2" type="primary">LOC107217377</name>
</gene>
<proteinExistence type="predicted"/>
<dbReference type="GeneID" id="107217377"/>
<dbReference type="RefSeq" id="XP_046589832.1">
    <property type="nucleotide sequence ID" value="XM_046733876.1"/>
</dbReference>
<protein>
    <submittedName>
        <fullName evidence="2">Uncharacterized protein LOC107217377</fullName>
    </submittedName>
</protein>
<keyword evidence="1" id="KW-1185">Reference proteome</keyword>